<dbReference type="GO" id="GO:0008081">
    <property type="term" value="F:phosphoric diester hydrolase activity"/>
    <property type="evidence" value="ECO:0007669"/>
    <property type="project" value="InterPro"/>
</dbReference>
<dbReference type="RefSeq" id="WP_139514050.1">
    <property type="nucleotide sequence ID" value="NZ_CP040896.1"/>
</dbReference>
<organism evidence="3 4">
    <name type="scientific">Hymenobacter jejuensis</name>
    <dbReference type="NCBI Taxonomy" id="2502781"/>
    <lineage>
        <taxon>Bacteria</taxon>
        <taxon>Pseudomonadati</taxon>
        <taxon>Bacteroidota</taxon>
        <taxon>Cytophagia</taxon>
        <taxon>Cytophagales</taxon>
        <taxon>Hymenobacteraceae</taxon>
        <taxon>Hymenobacter</taxon>
    </lineage>
</organism>
<dbReference type="KEGG" id="hyj:FHG12_02140"/>
<feature type="chain" id="PRO_5022880879" evidence="1">
    <location>
        <begin position="22"/>
        <end position="295"/>
    </location>
</feature>
<dbReference type="Gene3D" id="3.20.20.190">
    <property type="entry name" value="Phosphatidylinositol (PI) phosphodiesterase"/>
    <property type="match status" value="1"/>
</dbReference>
<dbReference type="PROSITE" id="PS51704">
    <property type="entry name" value="GP_PDE"/>
    <property type="match status" value="1"/>
</dbReference>
<keyword evidence="1" id="KW-0732">Signal</keyword>
<dbReference type="EMBL" id="CP040896">
    <property type="protein sequence ID" value="QDA58975.1"/>
    <property type="molecule type" value="Genomic_DNA"/>
</dbReference>
<accession>A0A5B7ZWJ4</accession>
<dbReference type="AlphaFoldDB" id="A0A5B7ZWJ4"/>
<feature type="signal peptide" evidence="1">
    <location>
        <begin position="1"/>
        <end position="21"/>
    </location>
</feature>
<evidence type="ECO:0000256" key="1">
    <source>
        <dbReference type="SAM" id="SignalP"/>
    </source>
</evidence>
<gene>
    <name evidence="3" type="ORF">FHG12_02140</name>
</gene>
<dbReference type="PANTHER" id="PTHR46211:SF14">
    <property type="entry name" value="GLYCEROPHOSPHODIESTER PHOSPHODIESTERASE"/>
    <property type="match status" value="1"/>
</dbReference>
<evidence type="ECO:0000313" key="3">
    <source>
        <dbReference type="EMBL" id="QDA58975.1"/>
    </source>
</evidence>
<proteinExistence type="predicted"/>
<dbReference type="GO" id="GO:0006629">
    <property type="term" value="P:lipid metabolic process"/>
    <property type="evidence" value="ECO:0007669"/>
    <property type="project" value="InterPro"/>
</dbReference>
<sequence length="295" mass="33004">MKKTRCLLLMLLWLCALGAAAQRPLDLQGHRGCRGLMPENTIPAMRKALDLGVRTLEMDIAISQDKQPLLSHDAYMNADFVRTSAGRPIPKADEQHYRLYAMPYAEIRRFDVGSQGNPKFPRQQKLRTYKPLLAEVIDSAEAYAHLKKRPAPYYNIETKVTPAGDGVLHPAPTEFVKLVLAVVVAEGVQNRVIIQSFDPRTLEVVHRLYPAMQTALLVENLYGLEHNLKGLSFKPAIYSPAYQLVTAGLVQDCHARGIKVIPWTVNSADIFAQLVQQHVDGIITDYPDLFGARKP</sequence>
<protein>
    <submittedName>
        <fullName evidence="3">Glycerophosphodiester phosphodiesterase</fullName>
    </submittedName>
</protein>
<dbReference type="Proteomes" id="UP000305398">
    <property type="component" value="Chromosome"/>
</dbReference>
<dbReference type="PROSITE" id="PS50007">
    <property type="entry name" value="PIPLC_X_DOMAIN"/>
    <property type="match status" value="1"/>
</dbReference>
<dbReference type="InterPro" id="IPR030395">
    <property type="entry name" value="GP_PDE_dom"/>
</dbReference>
<reference evidence="3 4" key="1">
    <citation type="submission" date="2019-06" db="EMBL/GenBank/DDBJ databases">
        <authorList>
            <person name="Srinivasan S."/>
        </authorList>
    </citation>
    <scope>NUCLEOTIDE SEQUENCE [LARGE SCALE GENOMIC DNA]</scope>
    <source>
        <strain evidence="3 4">17J68-5</strain>
    </source>
</reference>
<dbReference type="SUPFAM" id="SSF51695">
    <property type="entry name" value="PLC-like phosphodiesterases"/>
    <property type="match status" value="1"/>
</dbReference>
<name>A0A5B7ZWJ4_9BACT</name>
<dbReference type="Pfam" id="PF03009">
    <property type="entry name" value="GDPD"/>
    <property type="match status" value="1"/>
</dbReference>
<feature type="domain" description="GP-PDE" evidence="2">
    <location>
        <begin position="25"/>
        <end position="294"/>
    </location>
</feature>
<evidence type="ECO:0000313" key="4">
    <source>
        <dbReference type="Proteomes" id="UP000305398"/>
    </source>
</evidence>
<dbReference type="InterPro" id="IPR017946">
    <property type="entry name" value="PLC-like_Pdiesterase_TIM-brl"/>
</dbReference>
<keyword evidence="4" id="KW-1185">Reference proteome</keyword>
<evidence type="ECO:0000259" key="2">
    <source>
        <dbReference type="PROSITE" id="PS51704"/>
    </source>
</evidence>
<dbReference type="OrthoDB" id="384721at2"/>
<dbReference type="PANTHER" id="PTHR46211">
    <property type="entry name" value="GLYCEROPHOSPHORYL DIESTER PHOSPHODIESTERASE"/>
    <property type="match status" value="1"/>
</dbReference>